<name>A0A4S3KQ73_9GAMM</name>
<feature type="domain" description="Xylose isomerase-like TIM barrel" evidence="1">
    <location>
        <begin position="20"/>
        <end position="222"/>
    </location>
</feature>
<organism evidence="2 3">
    <name type="scientific">Rhodanobacter lindaniclasticus</name>
    <dbReference type="NCBI Taxonomy" id="75310"/>
    <lineage>
        <taxon>Bacteria</taxon>
        <taxon>Pseudomonadati</taxon>
        <taxon>Pseudomonadota</taxon>
        <taxon>Gammaproteobacteria</taxon>
        <taxon>Lysobacterales</taxon>
        <taxon>Rhodanobacteraceae</taxon>
        <taxon>Rhodanobacter</taxon>
    </lineage>
</organism>
<dbReference type="PANTHER" id="PTHR12110">
    <property type="entry name" value="HYDROXYPYRUVATE ISOMERASE"/>
    <property type="match status" value="1"/>
</dbReference>
<dbReference type="EMBL" id="MWIO01000001">
    <property type="protein sequence ID" value="THD10274.1"/>
    <property type="molecule type" value="Genomic_DNA"/>
</dbReference>
<keyword evidence="2" id="KW-0413">Isomerase</keyword>
<dbReference type="Proteomes" id="UP000306317">
    <property type="component" value="Unassembled WGS sequence"/>
</dbReference>
<dbReference type="RefSeq" id="WP_136256654.1">
    <property type="nucleotide sequence ID" value="NZ_MWIO01000001.1"/>
</dbReference>
<dbReference type="InterPro" id="IPR036237">
    <property type="entry name" value="Xyl_isomerase-like_sf"/>
</dbReference>
<reference evidence="2 3" key="1">
    <citation type="submission" date="2017-02" db="EMBL/GenBank/DDBJ databases">
        <title>Whole genome sequencing of Rhodanobacter lindaniclasticus DSM 17932.</title>
        <authorList>
            <person name="Kumar S."/>
            <person name="Patil P."/>
            <person name="Patil P.B."/>
        </authorList>
    </citation>
    <scope>NUCLEOTIDE SEQUENCE [LARGE SCALE GENOMIC DNA]</scope>
    <source>
        <strain evidence="2 3">DSM 17932</strain>
    </source>
</reference>
<comment type="caution">
    <text evidence="2">The sequence shown here is derived from an EMBL/GenBank/DDBJ whole genome shotgun (WGS) entry which is preliminary data.</text>
</comment>
<protein>
    <submittedName>
        <fullName evidence="2">Xylose isomerase</fullName>
    </submittedName>
</protein>
<dbReference type="OrthoDB" id="9786584at2"/>
<dbReference type="PANTHER" id="PTHR12110:SF21">
    <property type="entry name" value="XYLOSE ISOMERASE-LIKE TIM BARREL DOMAIN-CONTAINING PROTEIN"/>
    <property type="match status" value="1"/>
</dbReference>
<evidence type="ECO:0000313" key="2">
    <source>
        <dbReference type="EMBL" id="THD10274.1"/>
    </source>
</evidence>
<dbReference type="SUPFAM" id="SSF51658">
    <property type="entry name" value="Xylose isomerase-like"/>
    <property type="match status" value="2"/>
</dbReference>
<dbReference type="Gene3D" id="3.20.20.150">
    <property type="entry name" value="Divalent-metal-dependent TIM barrel enzymes"/>
    <property type="match status" value="2"/>
</dbReference>
<evidence type="ECO:0000313" key="3">
    <source>
        <dbReference type="Proteomes" id="UP000306317"/>
    </source>
</evidence>
<dbReference type="InterPro" id="IPR050312">
    <property type="entry name" value="IolE/XylAMocC-like"/>
</dbReference>
<evidence type="ECO:0000259" key="1">
    <source>
        <dbReference type="Pfam" id="PF01261"/>
    </source>
</evidence>
<accession>A0A4S3KQ73</accession>
<dbReference type="Pfam" id="PF01261">
    <property type="entry name" value="AP_endonuc_2"/>
    <property type="match status" value="1"/>
</dbReference>
<dbReference type="GO" id="GO:0016853">
    <property type="term" value="F:isomerase activity"/>
    <property type="evidence" value="ECO:0007669"/>
    <property type="project" value="UniProtKB-KW"/>
</dbReference>
<dbReference type="InterPro" id="IPR013022">
    <property type="entry name" value="Xyl_isomerase-like_TIM-brl"/>
</dbReference>
<dbReference type="AlphaFoldDB" id="A0A4S3KQ73"/>
<sequence>MIDLAYSSFGLTRLPFLDAIDAVARAGYAGMEIALHRDHFNPFDLGDDDLDAVKHRLARAGIAPACVATASHFFTPSRPHEPSLMSLDTAGRKRRIDLVKRGIRVARQLGTNLVTCGSGFVREEHVRQPQVDPLDVLAESIRECLGEIRDDEDITLLIEPEPGMAIETLAQGQALIAAVGSPRFALHIDLCHAYCSEPDYLAALAQAAPQARYLHISDARAGWNLKIVEDSDTLAVNLDHASTLVYFPDGADYLLLDGSHPLYFADRAPDAARQRRIDALLARAGLAQAARWVDYDSLYAGASPLDDELFTYLISVPGLSFDALERAHPILAWLRGARGPALVDAMVANTRTGIVHFHEIPGEGTLDLAASFAALNAHGFRGYGSVELYHHVDAWQEALQASHRHLAAIAQS</sequence>
<gene>
    <name evidence="2" type="ORF">B1991_00030</name>
</gene>
<proteinExistence type="predicted"/>
<keyword evidence="3" id="KW-1185">Reference proteome</keyword>